<feature type="active site" description="Proton donor" evidence="2">
    <location>
        <position position="62"/>
    </location>
</feature>
<dbReference type="InterPro" id="IPR004175">
    <property type="entry name" value="RNA_CPDase"/>
</dbReference>
<gene>
    <name evidence="3" type="primary">thpR</name>
    <name evidence="3" type="ORF">ACFO3Q_12175</name>
</gene>
<evidence type="ECO:0000313" key="4">
    <source>
        <dbReference type="Proteomes" id="UP001595892"/>
    </source>
</evidence>
<proteinExistence type="inferred from homology"/>
<keyword evidence="1 2" id="KW-0378">Hydrolase</keyword>
<dbReference type="PANTHER" id="PTHR35561">
    <property type="entry name" value="RNA 2',3'-CYCLIC PHOSPHODIESTERASE"/>
    <property type="match status" value="1"/>
</dbReference>
<organism evidence="3 4">
    <name type="scientific">Coralloluteibacterium thermophilum</name>
    <dbReference type="NCBI Taxonomy" id="2707049"/>
    <lineage>
        <taxon>Bacteria</taxon>
        <taxon>Pseudomonadati</taxon>
        <taxon>Pseudomonadota</taxon>
        <taxon>Gammaproteobacteria</taxon>
        <taxon>Lysobacterales</taxon>
        <taxon>Lysobacteraceae</taxon>
        <taxon>Coralloluteibacterium</taxon>
    </lineage>
</organism>
<comment type="caution">
    <text evidence="3">The sequence shown here is derived from an EMBL/GenBank/DDBJ whole genome shotgun (WGS) entry which is preliminary data.</text>
</comment>
<dbReference type="NCBIfam" id="TIGR02258">
    <property type="entry name" value="2_5_ligase"/>
    <property type="match status" value="1"/>
</dbReference>
<protein>
    <recommendedName>
        <fullName evidence="2">RNA 2',3'-cyclic phosphodiesterase</fullName>
        <shortName evidence="2">RNA 2',3'-CPDase</shortName>
        <ecNumber evidence="2">3.1.4.58</ecNumber>
    </recommendedName>
</protein>
<keyword evidence="4" id="KW-1185">Reference proteome</keyword>
<evidence type="ECO:0000256" key="1">
    <source>
        <dbReference type="ARBA" id="ARBA00022801"/>
    </source>
</evidence>
<evidence type="ECO:0000313" key="3">
    <source>
        <dbReference type="EMBL" id="MFC4728923.1"/>
    </source>
</evidence>
<dbReference type="PANTHER" id="PTHR35561:SF1">
    <property type="entry name" value="RNA 2',3'-CYCLIC PHOSPHODIESTERASE"/>
    <property type="match status" value="1"/>
</dbReference>
<dbReference type="Pfam" id="PF13563">
    <property type="entry name" value="2_5_RNA_ligase2"/>
    <property type="match status" value="1"/>
</dbReference>
<dbReference type="Gene3D" id="3.90.1140.10">
    <property type="entry name" value="Cyclic phosphodiesterase"/>
    <property type="match status" value="1"/>
</dbReference>
<feature type="active site" description="Proton acceptor" evidence="2">
    <location>
        <position position="149"/>
    </location>
</feature>
<sequence>MSGPVQGGLFGDPAQDAGGEVHRLFFALWPDEDVRAAMAARAADLRARHPARARWVGAHRYHLTLCFLGDRPVLDVPVLERASAAAAALAPSGFDLVLDRAGSFANRSIPWWLGCSATPPGLVALHDALASALVRAGVRLHPPTRLVPHVTVARDAAEPLDAPVAPLAWRVDRFVLIHSVLGPRSQYRIVGEWPLA</sequence>
<name>A0ABV9NPX6_9GAMM</name>
<dbReference type="RefSeq" id="WP_377004990.1">
    <property type="nucleotide sequence ID" value="NZ_JBHSGG010000033.1"/>
</dbReference>
<dbReference type="Proteomes" id="UP001595892">
    <property type="component" value="Unassembled WGS sequence"/>
</dbReference>
<dbReference type="SUPFAM" id="SSF55144">
    <property type="entry name" value="LigT-like"/>
    <property type="match status" value="1"/>
</dbReference>
<comment type="similarity">
    <text evidence="2">Belongs to the 2H phosphoesterase superfamily. ThpR family.</text>
</comment>
<dbReference type="EMBL" id="JBHSGG010000033">
    <property type="protein sequence ID" value="MFC4728923.1"/>
    <property type="molecule type" value="Genomic_DNA"/>
</dbReference>
<evidence type="ECO:0000256" key="2">
    <source>
        <dbReference type="HAMAP-Rule" id="MF_01940"/>
    </source>
</evidence>
<dbReference type="HAMAP" id="MF_01940">
    <property type="entry name" value="RNA_CPDase"/>
    <property type="match status" value="1"/>
</dbReference>
<reference evidence="4" key="1">
    <citation type="journal article" date="2019" name="Int. J. Syst. Evol. Microbiol.">
        <title>The Global Catalogue of Microorganisms (GCM) 10K type strain sequencing project: providing services to taxonomists for standard genome sequencing and annotation.</title>
        <authorList>
            <consortium name="The Broad Institute Genomics Platform"/>
            <consortium name="The Broad Institute Genome Sequencing Center for Infectious Disease"/>
            <person name="Wu L."/>
            <person name="Ma J."/>
        </authorList>
    </citation>
    <scope>NUCLEOTIDE SEQUENCE [LARGE SCALE GENOMIC DNA]</scope>
    <source>
        <strain evidence="4">CGMCC 1.13574</strain>
    </source>
</reference>
<comment type="function">
    <text evidence="2">Hydrolyzes RNA 2',3'-cyclic phosphodiester to an RNA 2'-phosphomonoester.</text>
</comment>
<dbReference type="InterPro" id="IPR009097">
    <property type="entry name" value="Cyclic_Pdiesterase"/>
</dbReference>
<comment type="catalytic activity">
    <reaction evidence="2">
        <text>a 3'-end 2',3'-cyclophospho-ribonucleotide-RNA + H2O = a 3'-end 2'-phospho-ribonucleotide-RNA + H(+)</text>
        <dbReference type="Rhea" id="RHEA:11828"/>
        <dbReference type="Rhea" id="RHEA-COMP:10464"/>
        <dbReference type="Rhea" id="RHEA-COMP:17353"/>
        <dbReference type="ChEBI" id="CHEBI:15377"/>
        <dbReference type="ChEBI" id="CHEBI:15378"/>
        <dbReference type="ChEBI" id="CHEBI:83064"/>
        <dbReference type="ChEBI" id="CHEBI:173113"/>
        <dbReference type="EC" id="3.1.4.58"/>
    </reaction>
</comment>
<accession>A0ABV9NPX6</accession>
<feature type="short sequence motif" description="HXTX 2" evidence="2">
    <location>
        <begin position="149"/>
        <end position="152"/>
    </location>
</feature>
<feature type="short sequence motif" description="HXTX 1" evidence="2">
    <location>
        <begin position="62"/>
        <end position="65"/>
    </location>
</feature>
<dbReference type="EC" id="3.1.4.58" evidence="2"/>